<keyword evidence="3" id="KW-1185">Reference proteome</keyword>
<feature type="transmembrane region" description="Helical" evidence="1">
    <location>
        <begin position="229"/>
        <end position="248"/>
    </location>
</feature>
<dbReference type="KEGG" id="panc:E2636_17755"/>
<feature type="transmembrane region" description="Helical" evidence="1">
    <location>
        <begin position="185"/>
        <end position="209"/>
    </location>
</feature>
<sequence>MMKLIDLYIQEVTRRLPEELREDIALELRSTIEDMLPEEPSEEDVKVILSQLGNPAILANGYLDRPMHLIGPKYFDVYTSLLKIIIPITLTISLITLIGKTIVTSTGEEALYSIIFSIVSKGIWQLLITGMQTAFWITLIFAIIERTDKVRDNIPLTMNFKKWTPDDLKNISYIPKKKAITKIHVFGSFLWTAIWASVYFNASSLFGIYESQSDGFKFISSAFNQEVLFSYWPLVTLVIVLEVAFAIYKGFARQWTKKVAVVNALLQTTILVAFIVIISNNELWNATFLTYINETAQYTEQVKNWAYQSIIVTFVIFTVIDIIEGFRKSRITKKYF</sequence>
<organism evidence="2 3">
    <name type="scientific">Paenisporosarcina antarctica</name>
    <dbReference type="NCBI Taxonomy" id="417367"/>
    <lineage>
        <taxon>Bacteria</taxon>
        <taxon>Bacillati</taxon>
        <taxon>Bacillota</taxon>
        <taxon>Bacilli</taxon>
        <taxon>Bacillales</taxon>
        <taxon>Caryophanaceae</taxon>
        <taxon>Paenisporosarcina</taxon>
    </lineage>
</organism>
<evidence type="ECO:0000313" key="3">
    <source>
        <dbReference type="Proteomes" id="UP000294292"/>
    </source>
</evidence>
<dbReference type="Pfam" id="PF22564">
    <property type="entry name" value="HAAS"/>
    <property type="match status" value="1"/>
</dbReference>
<keyword evidence="1" id="KW-0472">Membrane</keyword>
<keyword evidence="1" id="KW-1133">Transmembrane helix</keyword>
<evidence type="ECO:0000313" key="2">
    <source>
        <dbReference type="EMBL" id="QBP42871.1"/>
    </source>
</evidence>
<accession>A0A4P7A1R7</accession>
<keyword evidence="1" id="KW-0812">Transmembrane</keyword>
<gene>
    <name evidence="2" type="ORF">E2636_17755</name>
</gene>
<dbReference type="EMBL" id="CP038015">
    <property type="protein sequence ID" value="QBP42871.1"/>
    <property type="molecule type" value="Genomic_DNA"/>
</dbReference>
<feature type="transmembrane region" description="Helical" evidence="1">
    <location>
        <begin position="260"/>
        <end position="279"/>
    </location>
</feature>
<dbReference type="OrthoDB" id="116789at2"/>
<proteinExistence type="predicted"/>
<evidence type="ECO:0000256" key="1">
    <source>
        <dbReference type="SAM" id="Phobius"/>
    </source>
</evidence>
<dbReference type="AlphaFoldDB" id="A0A4P7A1R7"/>
<feature type="transmembrane region" description="Helical" evidence="1">
    <location>
        <begin position="123"/>
        <end position="144"/>
    </location>
</feature>
<feature type="transmembrane region" description="Helical" evidence="1">
    <location>
        <begin position="305"/>
        <end position="326"/>
    </location>
</feature>
<feature type="transmembrane region" description="Helical" evidence="1">
    <location>
        <begin position="81"/>
        <end position="103"/>
    </location>
</feature>
<protein>
    <submittedName>
        <fullName evidence="2">Uncharacterized protein</fullName>
    </submittedName>
</protein>
<name>A0A4P7A1R7_9BACL</name>
<reference evidence="2 3" key="1">
    <citation type="submission" date="2019-03" db="EMBL/GenBank/DDBJ databases">
        <title>Complete genome sequence of Paenisporosarcina antarctica CGMCC 1.6503T.</title>
        <authorList>
            <person name="Rong J.-C."/>
            <person name="Chi N.-Y."/>
            <person name="Zhang Q.-F."/>
        </authorList>
    </citation>
    <scope>NUCLEOTIDE SEQUENCE [LARGE SCALE GENOMIC DNA]</scope>
    <source>
        <strain evidence="2 3">CGMCC 1.6503</strain>
    </source>
</reference>
<dbReference type="Proteomes" id="UP000294292">
    <property type="component" value="Chromosome"/>
</dbReference>